<evidence type="ECO:0000256" key="10">
    <source>
        <dbReference type="SAM" id="Coils"/>
    </source>
</evidence>
<dbReference type="Gene3D" id="3.90.1150.10">
    <property type="entry name" value="Aspartate Aminotransferase, domain 1"/>
    <property type="match status" value="1"/>
</dbReference>
<dbReference type="Gene3D" id="3.40.640.10">
    <property type="entry name" value="Type I PLP-dependent aspartate aminotransferase-like (Major domain)"/>
    <property type="match status" value="1"/>
</dbReference>
<evidence type="ECO:0000256" key="8">
    <source>
        <dbReference type="ARBA" id="ARBA00023102"/>
    </source>
</evidence>
<evidence type="ECO:0000256" key="6">
    <source>
        <dbReference type="ARBA" id="ARBA00022679"/>
    </source>
</evidence>
<sequence length="357" mass="41481">MFKKRLENFSNYTTPQIECLVKADANENLLELPEELKNVILDTLKNSLLDLRFYPEINSQPLKEALARFYSLKSENFIIGNGSDQIIQLIIQACCEENDQVFFLYPSFTMYRITAELFGVGFCFLDISSCWEIDIEKVIDRIRMDEKIKVIFIDTPNNPTGLAWSYENLKILIEAFPSKLVVIDNAYGEYSDINYIEFARKYNNTIVLKTFSKIGFAGIRCGYGIANESIIKNLHKVKPPYNVNVLTQHIAIKVLENFEKLKNNIQLIKDERDKMIQKLREYYFVIRSEANFITVVDEYADKIFEYLIADKILVKKFEVGDKKLLRITLGKPQDNDIIIENLIKFKKENVKYGSKSG</sequence>
<keyword evidence="10" id="KW-0175">Coiled coil</keyword>
<evidence type="ECO:0000256" key="9">
    <source>
        <dbReference type="HAMAP-Rule" id="MF_01023"/>
    </source>
</evidence>
<feature type="coiled-coil region" evidence="10">
    <location>
        <begin position="251"/>
        <end position="278"/>
    </location>
</feature>
<comment type="catalytic activity">
    <reaction evidence="9">
        <text>L-histidinol phosphate + 2-oxoglutarate = 3-(imidazol-4-yl)-2-oxopropyl phosphate + L-glutamate</text>
        <dbReference type="Rhea" id="RHEA:23744"/>
        <dbReference type="ChEBI" id="CHEBI:16810"/>
        <dbReference type="ChEBI" id="CHEBI:29985"/>
        <dbReference type="ChEBI" id="CHEBI:57766"/>
        <dbReference type="ChEBI" id="CHEBI:57980"/>
        <dbReference type="EC" id="2.6.1.9"/>
    </reaction>
</comment>
<dbReference type="PANTHER" id="PTHR42885">
    <property type="entry name" value="HISTIDINOL-PHOSPHATE AMINOTRANSFERASE-RELATED"/>
    <property type="match status" value="1"/>
</dbReference>
<dbReference type="InterPro" id="IPR004839">
    <property type="entry name" value="Aminotransferase_I/II_large"/>
</dbReference>
<comment type="caution">
    <text evidence="12">The sequence shown here is derived from an EMBL/GenBank/DDBJ whole genome shotgun (WGS) entry which is preliminary data.</text>
</comment>
<feature type="modified residue" description="N6-(pyridoxal phosphate)lysine" evidence="9">
    <location>
        <position position="213"/>
    </location>
</feature>
<evidence type="ECO:0000256" key="2">
    <source>
        <dbReference type="ARBA" id="ARBA00007970"/>
    </source>
</evidence>
<keyword evidence="4 9" id="KW-0032">Aminotransferase</keyword>
<keyword evidence="5 9" id="KW-0028">Amino-acid biosynthesis</keyword>
<dbReference type="EC" id="2.6.1.9" evidence="9"/>
<gene>
    <name evidence="9 12" type="primary">hisC</name>
    <name evidence="12" type="ORF">ENL71_01485</name>
</gene>
<dbReference type="NCBIfam" id="TIGR01141">
    <property type="entry name" value="hisC"/>
    <property type="match status" value="1"/>
</dbReference>
<reference evidence="12" key="1">
    <citation type="journal article" date="2020" name="mSystems">
        <title>Genome- and Community-Level Interaction Insights into Carbon Utilization and Element Cycling Functions of Hydrothermarchaeota in Hydrothermal Sediment.</title>
        <authorList>
            <person name="Zhou Z."/>
            <person name="Liu Y."/>
            <person name="Xu W."/>
            <person name="Pan J."/>
            <person name="Luo Z.H."/>
            <person name="Li M."/>
        </authorList>
    </citation>
    <scope>NUCLEOTIDE SEQUENCE [LARGE SCALE GENOMIC DNA]</scope>
    <source>
        <strain evidence="12">SpSt-102</strain>
    </source>
</reference>
<organism evidence="12">
    <name type="scientific">Caldicellulosiruptor owensensis</name>
    <dbReference type="NCBI Taxonomy" id="55205"/>
    <lineage>
        <taxon>Bacteria</taxon>
        <taxon>Bacillati</taxon>
        <taxon>Bacillota</taxon>
        <taxon>Bacillota incertae sedis</taxon>
        <taxon>Caldicellulosiruptorales</taxon>
        <taxon>Caldicellulosiruptoraceae</taxon>
        <taxon>Caldicellulosiruptor</taxon>
    </lineage>
</organism>
<dbReference type="InterPro" id="IPR015424">
    <property type="entry name" value="PyrdxlP-dep_Trfase"/>
</dbReference>
<dbReference type="HAMAP" id="MF_01023">
    <property type="entry name" value="HisC_aminotrans_2"/>
    <property type="match status" value="1"/>
</dbReference>
<keyword evidence="8 9" id="KW-0368">Histidine biosynthesis</keyword>
<dbReference type="GO" id="GO:0000105">
    <property type="term" value="P:L-histidine biosynthetic process"/>
    <property type="evidence" value="ECO:0007669"/>
    <property type="project" value="UniProtKB-UniRule"/>
</dbReference>
<evidence type="ECO:0000259" key="11">
    <source>
        <dbReference type="Pfam" id="PF00155"/>
    </source>
</evidence>
<comment type="subunit">
    <text evidence="3 9">Homodimer.</text>
</comment>
<evidence type="ECO:0000256" key="1">
    <source>
        <dbReference type="ARBA" id="ARBA00001933"/>
    </source>
</evidence>
<keyword evidence="7 9" id="KW-0663">Pyridoxal phosphate</keyword>
<dbReference type="EMBL" id="DRUZ01000022">
    <property type="protein sequence ID" value="HHS01204.1"/>
    <property type="molecule type" value="Genomic_DNA"/>
</dbReference>
<protein>
    <recommendedName>
        <fullName evidence="9">Histidinol-phosphate aminotransferase</fullName>
        <ecNumber evidence="9">2.6.1.9</ecNumber>
    </recommendedName>
    <alternativeName>
        <fullName evidence="9">Imidazole acetol-phosphate transaminase</fullName>
    </alternativeName>
</protein>
<dbReference type="Pfam" id="PF00155">
    <property type="entry name" value="Aminotran_1_2"/>
    <property type="match status" value="1"/>
</dbReference>
<evidence type="ECO:0000256" key="5">
    <source>
        <dbReference type="ARBA" id="ARBA00022605"/>
    </source>
</evidence>
<dbReference type="CDD" id="cd00609">
    <property type="entry name" value="AAT_like"/>
    <property type="match status" value="1"/>
</dbReference>
<dbReference type="GO" id="GO:0004400">
    <property type="term" value="F:histidinol-phosphate transaminase activity"/>
    <property type="evidence" value="ECO:0007669"/>
    <property type="project" value="UniProtKB-UniRule"/>
</dbReference>
<evidence type="ECO:0000256" key="3">
    <source>
        <dbReference type="ARBA" id="ARBA00011738"/>
    </source>
</evidence>
<dbReference type="UniPathway" id="UPA00031">
    <property type="reaction ID" value="UER00012"/>
</dbReference>
<evidence type="ECO:0000313" key="12">
    <source>
        <dbReference type="EMBL" id="HHS01204.1"/>
    </source>
</evidence>
<dbReference type="PANTHER" id="PTHR42885:SF2">
    <property type="entry name" value="HISTIDINOL-PHOSPHATE AMINOTRANSFERASE"/>
    <property type="match status" value="1"/>
</dbReference>
<comment type="cofactor">
    <cofactor evidence="1 9">
        <name>pyridoxal 5'-phosphate</name>
        <dbReference type="ChEBI" id="CHEBI:597326"/>
    </cofactor>
</comment>
<evidence type="ECO:0000256" key="7">
    <source>
        <dbReference type="ARBA" id="ARBA00022898"/>
    </source>
</evidence>
<dbReference type="SUPFAM" id="SSF53383">
    <property type="entry name" value="PLP-dependent transferases"/>
    <property type="match status" value="1"/>
</dbReference>
<name>A0A7C5V094_9FIRM</name>
<comment type="similarity">
    <text evidence="2 9">Belongs to the class-II pyridoxal-phosphate-dependent aminotransferase family. Histidinol-phosphate aminotransferase subfamily.</text>
</comment>
<comment type="pathway">
    <text evidence="9">Amino-acid biosynthesis; L-histidine biosynthesis; L-histidine from 5-phospho-alpha-D-ribose 1-diphosphate: step 7/9.</text>
</comment>
<feature type="domain" description="Aminotransferase class I/classII large" evidence="11">
    <location>
        <begin position="25"/>
        <end position="341"/>
    </location>
</feature>
<accession>A0A7C5V094</accession>
<dbReference type="GO" id="GO:0030170">
    <property type="term" value="F:pyridoxal phosphate binding"/>
    <property type="evidence" value="ECO:0007669"/>
    <property type="project" value="InterPro"/>
</dbReference>
<dbReference type="InterPro" id="IPR015421">
    <property type="entry name" value="PyrdxlP-dep_Trfase_major"/>
</dbReference>
<dbReference type="AlphaFoldDB" id="A0A7C5V094"/>
<dbReference type="InterPro" id="IPR005861">
    <property type="entry name" value="HisP_aminotrans"/>
</dbReference>
<proteinExistence type="inferred from homology"/>
<dbReference type="InterPro" id="IPR015422">
    <property type="entry name" value="PyrdxlP-dep_Trfase_small"/>
</dbReference>
<keyword evidence="6 9" id="KW-0808">Transferase</keyword>
<evidence type="ECO:0000256" key="4">
    <source>
        <dbReference type="ARBA" id="ARBA00022576"/>
    </source>
</evidence>